<dbReference type="GO" id="GO:0005524">
    <property type="term" value="F:ATP binding"/>
    <property type="evidence" value="ECO:0007669"/>
    <property type="project" value="InterPro"/>
</dbReference>
<evidence type="ECO:0000313" key="2">
    <source>
        <dbReference type="EMBL" id="SDB28087.1"/>
    </source>
</evidence>
<dbReference type="Pfam" id="PF13304">
    <property type="entry name" value="AAA_21"/>
    <property type="match status" value="2"/>
</dbReference>
<protein>
    <recommendedName>
        <fullName evidence="1">ATPase AAA-type core domain-containing protein</fullName>
    </recommendedName>
</protein>
<dbReference type="SUPFAM" id="SSF52540">
    <property type="entry name" value="P-loop containing nucleoside triphosphate hydrolases"/>
    <property type="match status" value="1"/>
</dbReference>
<dbReference type="InterPro" id="IPR027417">
    <property type="entry name" value="P-loop_NTPase"/>
</dbReference>
<dbReference type="InterPro" id="IPR003959">
    <property type="entry name" value="ATPase_AAA_core"/>
</dbReference>
<gene>
    <name evidence="2" type="ORF">SAMN02910417_02116</name>
</gene>
<sequence>MLLQFSVENFRSFKERTVLSLEGSSDKNLPNNVVGFDKGKILKVAVVFGANAAGKSNLFLALAAAIITVKRSDARQVGEPLFSIVPYLFDNKSANKPTSFEFVFVAEGKKYVYGYSATNQKICTEYLYVYNSSRPTTIFERDESAEEKYTFTNQGIKAKLKPLTERNTENKLFLATATAWNAEETKIPMMWIANSINTYDSNYENALNIIGDMFENDTDNSLRRFTNNILKEADINICDYELESRDVPLEGIPSILLAKQHGTVPEILGKEYKITAKHIIEDEKGNKTIFPLGMQLESLGTQKLFFMSPIIKKAFETGETVFIDEFDKSIHPMLVCYLVGLFNNPEVNMKNAQLIISTHAMSLLNLNDLRRDQIYFVEKDRKTGVSELYSLDEFSPRTREDVRKAYLLGRYGSVPDLGMGDGLWD</sequence>
<dbReference type="RefSeq" id="WP_090174328.1">
    <property type="nucleotide sequence ID" value="NZ_FMXR01000015.1"/>
</dbReference>
<dbReference type="Gene3D" id="3.40.50.300">
    <property type="entry name" value="P-loop containing nucleotide triphosphate hydrolases"/>
    <property type="match status" value="1"/>
</dbReference>
<dbReference type="Proteomes" id="UP000199228">
    <property type="component" value="Unassembled WGS sequence"/>
</dbReference>
<dbReference type="PANTHER" id="PTHR40396:SF1">
    <property type="entry name" value="ATPASE AAA-TYPE CORE DOMAIN-CONTAINING PROTEIN"/>
    <property type="match status" value="1"/>
</dbReference>
<keyword evidence="3" id="KW-1185">Reference proteome</keyword>
<dbReference type="AlphaFoldDB" id="A0A1G6C5F9"/>
<name>A0A1G6C5F9_EUBOX</name>
<evidence type="ECO:0000259" key="1">
    <source>
        <dbReference type="Pfam" id="PF13304"/>
    </source>
</evidence>
<dbReference type="OrthoDB" id="9809324at2"/>
<accession>A0A1G6C5F9</accession>
<proteinExistence type="predicted"/>
<feature type="domain" description="ATPase AAA-type core" evidence="1">
    <location>
        <begin position="44"/>
        <end position="154"/>
    </location>
</feature>
<reference evidence="2 3" key="1">
    <citation type="submission" date="2016-10" db="EMBL/GenBank/DDBJ databases">
        <authorList>
            <person name="de Groot N.N."/>
        </authorList>
    </citation>
    <scope>NUCLEOTIDE SEQUENCE [LARGE SCALE GENOMIC DNA]</scope>
    <source>
        <strain evidence="2 3">DSM 3217</strain>
    </source>
</reference>
<evidence type="ECO:0000313" key="3">
    <source>
        <dbReference type="Proteomes" id="UP000199228"/>
    </source>
</evidence>
<dbReference type="PANTHER" id="PTHR40396">
    <property type="entry name" value="ATPASE-LIKE PROTEIN"/>
    <property type="match status" value="1"/>
</dbReference>
<dbReference type="GO" id="GO:0016887">
    <property type="term" value="F:ATP hydrolysis activity"/>
    <property type="evidence" value="ECO:0007669"/>
    <property type="project" value="InterPro"/>
</dbReference>
<dbReference type="STRING" id="1732.SAMN02910417_02116"/>
<feature type="domain" description="ATPase AAA-type core" evidence="1">
    <location>
        <begin position="252"/>
        <end position="364"/>
    </location>
</feature>
<organism evidence="2 3">
    <name type="scientific">Eubacterium oxidoreducens</name>
    <dbReference type="NCBI Taxonomy" id="1732"/>
    <lineage>
        <taxon>Bacteria</taxon>
        <taxon>Bacillati</taxon>
        <taxon>Bacillota</taxon>
        <taxon>Clostridia</taxon>
        <taxon>Eubacteriales</taxon>
        <taxon>Eubacteriaceae</taxon>
        <taxon>Eubacterium</taxon>
    </lineage>
</organism>
<dbReference type="EMBL" id="FMXR01000015">
    <property type="protein sequence ID" value="SDB28087.1"/>
    <property type="molecule type" value="Genomic_DNA"/>
</dbReference>